<evidence type="ECO:0000313" key="4">
    <source>
        <dbReference type="EMBL" id="OQR97391.1"/>
    </source>
</evidence>
<dbReference type="OrthoDB" id="73654at2759"/>
<evidence type="ECO:0000256" key="2">
    <source>
        <dbReference type="SAM" id="MobiDB-lite"/>
    </source>
</evidence>
<dbReference type="PANTHER" id="PTHR16517:SF7">
    <property type="entry name" value="PROTEIN KING TUBBY"/>
    <property type="match status" value="1"/>
</dbReference>
<dbReference type="EMBL" id="JNBS01001915">
    <property type="protein sequence ID" value="OQR97391.1"/>
    <property type="molecule type" value="Genomic_DNA"/>
</dbReference>
<dbReference type="Gene3D" id="3.20.90.10">
    <property type="entry name" value="Tubby Protein, Chain A"/>
    <property type="match status" value="1"/>
</dbReference>
<keyword evidence="5" id="KW-1185">Reference proteome</keyword>
<comment type="caution">
    <text evidence="4">The sequence shown here is derived from an EMBL/GenBank/DDBJ whole genome shotgun (WGS) entry which is preliminary data.</text>
</comment>
<dbReference type="Pfam" id="PF01167">
    <property type="entry name" value="Tub"/>
    <property type="match status" value="1"/>
</dbReference>
<feature type="domain" description="Tubby C-terminal" evidence="3">
    <location>
        <begin position="103"/>
        <end position="230"/>
    </location>
</feature>
<name>A0A1V9ZHL3_9STRA</name>
<dbReference type="Proteomes" id="UP000243217">
    <property type="component" value="Unassembled WGS sequence"/>
</dbReference>
<dbReference type="STRING" id="74557.A0A1V9ZHL3"/>
<reference evidence="4 5" key="1">
    <citation type="journal article" date="2014" name="Genome Biol. Evol.">
        <title>The secreted proteins of Achlya hypogyna and Thraustotheca clavata identify the ancestral oomycete secretome and reveal gene acquisitions by horizontal gene transfer.</title>
        <authorList>
            <person name="Misner I."/>
            <person name="Blouin N."/>
            <person name="Leonard G."/>
            <person name="Richards T.A."/>
            <person name="Lane C.E."/>
        </authorList>
    </citation>
    <scope>NUCLEOTIDE SEQUENCE [LARGE SCALE GENOMIC DNA]</scope>
    <source>
        <strain evidence="4 5">ATCC 34112</strain>
    </source>
</reference>
<dbReference type="AlphaFoldDB" id="A0A1V9ZHL3"/>
<dbReference type="InterPro" id="IPR000007">
    <property type="entry name" value="Tubby_C"/>
</dbReference>
<accession>A0A1V9ZHL3</accession>
<feature type="region of interest" description="Disordered" evidence="2">
    <location>
        <begin position="27"/>
        <end position="86"/>
    </location>
</feature>
<protein>
    <submittedName>
        <fullName evidence="4">Tubby</fullName>
    </submittedName>
</protein>
<gene>
    <name evidence="4" type="ORF">THRCLA_06979</name>
</gene>
<feature type="non-terminal residue" evidence="4">
    <location>
        <position position="238"/>
    </location>
</feature>
<sequence>MNQQNIMNDEKWLTRREEKSKFDVMMDEIHNSDDEAQPKQSARTVRQVVKKASSDSDDDSDNESMARVRHAAQAKDQFGTYEQSPPPSISMDLKALRVFVMRAPTKGSKPIQCYVERDKSGTNILRPVYRLFLEEGKQFLLGAQKRVKNTTSNYLLSMDRSPTNRRSSLIVGKLRSNWTGSQYTIFNHGMKPGKTAIESNIRSVLGVLDFQYDKMGPGKMAMTVPTVNDAGVALVIRD</sequence>
<proteinExistence type="inferred from homology"/>
<dbReference type="SUPFAM" id="SSF54518">
    <property type="entry name" value="Tubby C-terminal domain-like"/>
    <property type="match status" value="1"/>
</dbReference>
<dbReference type="InterPro" id="IPR025659">
    <property type="entry name" value="Tubby-like_C"/>
</dbReference>
<dbReference type="PRINTS" id="PR01573">
    <property type="entry name" value="SUPERTUBBY"/>
</dbReference>
<organism evidence="4 5">
    <name type="scientific">Thraustotheca clavata</name>
    <dbReference type="NCBI Taxonomy" id="74557"/>
    <lineage>
        <taxon>Eukaryota</taxon>
        <taxon>Sar</taxon>
        <taxon>Stramenopiles</taxon>
        <taxon>Oomycota</taxon>
        <taxon>Saprolegniomycetes</taxon>
        <taxon>Saprolegniales</taxon>
        <taxon>Achlyaceae</taxon>
        <taxon>Thraustotheca</taxon>
    </lineage>
</organism>
<evidence type="ECO:0000313" key="5">
    <source>
        <dbReference type="Proteomes" id="UP000243217"/>
    </source>
</evidence>
<evidence type="ECO:0000259" key="3">
    <source>
        <dbReference type="Pfam" id="PF01167"/>
    </source>
</evidence>
<feature type="compositionally biased region" description="Basic and acidic residues" evidence="2">
    <location>
        <begin position="27"/>
        <end position="37"/>
    </location>
</feature>
<evidence type="ECO:0000256" key="1">
    <source>
        <dbReference type="ARBA" id="ARBA00007129"/>
    </source>
</evidence>
<comment type="similarity">
    <text evidence="1">Belongs to the TUB family.</text>
</comment>
<dbReference type="PANTHER" id="PTHR16517">
    <property type="entry name" value="TUBBY-RELATED"/>
    <property type="match status" value="1"/>
</dbReference>